<evidence type="ECO:0000313" key="2">
    <source>
        <dbReference type="Proteomes" id="UP000178599"/>
    </source>
</evidence>
<dbReference type="AlphaFoldDB" id="A0A1G2CLP5"/>
<protein>
    <submittedName>
        <fullName evidence="1">Uncharacterized protein</fullName>
    </submittedName>
</protein>
<dbReference type="Proteomes" id="UP000178599">
    <property type="component" value="Unassembled WGS sequence"/>
</dbReference>
<name>A0A1G2CLP5_9BACT</name>
<evidence type="ECO:0000313" key="1">
    <source>
        <dbReference type="EMBL" id="OGZ02157.1"/>
    </source>
</evidence>
<reference evidence="1 2" key="1">
    <citation type="journal article" date="2016" name="Nat. Commun.">
        <title>Thousands of microbial genomes shed light on interconnected biogeochemical processes in an aquifer system.</title>
        <authorList>
            <person name="Anantharaman K."/>
            <person name="Brown C.T."/>
            <person name="Hug L.A."/>
            <person name="Sharon I."/>
            <person name="Castelle C.J."/>
            <person name="Probst A.J."/>
            <person name="Thomas B.C."/>
            <person name="Singh A."/>
            <person name="Wilkins M.J."/>
            <person name="Karaoz U."/>
            <person name="Brodie E.L."/>
            <person name="Williams K.H."/>
            <person name="Hubbard S.S."/>
            <person name="Banfield J.F."/>
        </authorList>
    </citation>
    <scope>NUCLEOTIDE SEQUENCE [LARGE SCALE GENOMIC DNA]</scope>
</reference>
<comment type="caution">
    <text evidence="1">The sequence shown here is derived from an EMBL/GenBank/DDBJ whole genome shotgun (WGS) entry which is preliminary data.</text>
</comment>
<gene>
    <name evidence="1" type="ORF">A2390_01080</name>
</gene>
<accession>A0A1G2CLP5</accession>
<sequence length="80" mass="9115">MSKAAIFIQAFIISQEAFNQEIFKKPKSKRDNGKTDKQEALKVLRGAEQRMFLAIQSAVLKEEEDKKMIPCLLLVDICLS</sequence>
<dbReference type="EMBL" id="MHLE01000041">
    <property type="protein sequence ID" value="OGZ02157.1"/>
    <property type="molecule type" value="Genomic_DNA"/>
</dbReference>
<organism evidence="1 2">
    <name type="scientific">Candidatus Liptonbacteria bacterium RIFOXYB1_FULL_36_10</name>
    <dbReference type="NCBI Taxonomy" id="1798654"/>
    <lineage>
        <taxon>Bacteria</taxon>
        <taxon>Candidatus Liptoniibacteriota</taxon>
    </lineage>
</organism>
<proteinExistence type="predicted"/>